<dbReference type="SUPFAM" id="SSF53067">
    <property type="entry name" value="Actin-like ATPase domain"/>
    <property type="match status" value="2"/>
</dbReference>
<name>A0A8H2X452_9AGAM</name>
<proteinExistence type="predicted"/>
<dbReference type="EMBL" id="CAJMWW010000065">
    <property type="protein sequence ID" value="CAE6412712.1"/>
    <property type="molecule type" value="Genomic_DNA"/>
</dbReference>
<gene>
    <name evidence="1" type="ORF">RDB_LOCUS25242</name>
</gene>
<dbReference type="PANTHER" id="PTHR14187:SF5">
    <property type="entry name" value="HEAT SHOCK 70 KDA PROTEIN 12A"/>
    <property type="match status" value="1"/>
</dbReference>
<protein>
    <submittedName>
        <fullName evidence="1">Uncharacterized protein</fullName>
    </submittedName>
</protein>
<dbReference type="AlphaFoldDB" id="A0A8H2X452"/>
<dbReference type="CDD" id="cd10170">
    <property type="entry name" value="ASKHA_NBD_HSP70"/>
    <property type="match status" value="1"/>
</dbReference>
<sequence length="606" mass="68147">MSIDATPKPFHRPWEGNTKIVLGIDIGTTQSDVAFSFLKRDASQVVHRVTRWPGQESHNQLGKIPTLVWYDTSKRAVSFGAEAQLHTIEEQAEDNGWVLAKHFKMHVHPSDMLARHDLTLDPLPPGVSLSQIYSDFLGYILKHTKSYFEDRLLDGKSIWERHSPAMEVVIAHPNGWSTREQQFLRSAAVAAGFSTPDQAPRKISFITEAEASVHFCIHHTNLGNLRPGINFAMCDIGDSIAETTLYSVISVRPTFQFQEKRATACIQAGSTLVGLEVEKFLRKSLENIGLPADRVADYTRAGVEDFGHYTARCFKDETSVYSIAFTSSRFNNPAINTRRGRMMIPGSTIKGFFDVCVKQIMESVDQQLCINGAQGSNASYIILTGNFGESPYLRQEFKKRYEPRGCQLILPNDFTFKAVADGAVIWKVTCGSSDRALQLSWGVETSVTFDCNDLDHQDRKRIMLNPGWSVIPGRWKCFATKGTTPDKNSIVRIPFSLDFLSHSAELGPFELRIYSYSGDDEPVWMKNKQGKALARFRNVATMQTNLETLREALEPILTLDGSLQWQLDFDACMRFGDTALEAYLEWQEKGVTREGPRTLISLFDDA</sequence>
<reference evidence="1" key="1">
    <citation type="submission" date="2021-01" db="EMBL/GenBank/DDBJ databases">
        <authorList>
            <person name="Kaushik A."/>
        </authorList>
    </citation>
    <scope>NUCLEOTIDE SEQUENCE</scope>
    <source>
        <strain evidence="1">AG3-T5</strain>
    </source>
</reference>
<dbReference type="Gene3D" id="3.30.420.40">
    <property type="match status" value="1"/>
</dbReference>
<comment type="caution">
    <text evidence="1">The sequence shown here is derived from an EMBL/GenBank/DDBJ whole genome shotgun (WGS) entry which is preliminary data.</text>
</comment>
<organism evidence="1 2">
    <name type="scientific">Rhizoctonia solani</name>
    <dbReference type="NCBI Taxonomy" id="456999"/>
    <lineage>
        <taxon>Eukaryota</taxon>
        <taxon>Fungi</taxon>
        <taxon>Dikarya</taxon>
        <taxon>Basidiomycota</taxon>
        <taxon>Agaricomycotina</taxon>
        <taxon>Agaricomycetes</taxon>
        <taxon>Cantharellales</taxon>
        <taxon>Ceratobasidiaceae</taxon>
        <taxon>Rhizoctonia</taxon>
    </lineage>
</organism>
<evidence type="ECO:0000313" key="2">
    <source>
        <dbReference type="Proteomes" id="UP000663841"/>
    </source>
</evidence>
<dbReference type="PANTHER" id="PTHR14187">
    <property type="entry name" value="ALPHA KINASE/ELONGATION FACTOR 2 KINASE"/>
    <property type="match status" value="1"/>
</dbReference>
<dbReference type="OrthoDB" id="6132182at2759"/>
<accession>A0A8H2X452</accession>
<evidence type="ECO:0000313" key="1">
    <source>
        <dbReference type="EMBL" id="CAE6412712.1"/>
    </source>
</evidence>
<dbReference type="InterPro" id="IPR043129">
    <property type="entry name" value="ATPase_NBD"/>
</dbReference>
<dbReference type="Proteomes" id="UP000663841">
    <property type="component" value="Unassembled WGS sequence"/>
</dbReference>